<protein>
    <submittedName>
        <fullName evidence="2">S-adenosyl-L-methionine-dependent methyltransferases superfamily protein</fullName>
    </submittedName>
</protein>
<organism evidence="2 3">
    <name type="scientific">Artemisia annua</name>
    <name type="common">Sweet wormwood</name>
    <dbReference type="NCBI Taxonomy" id="35608"/>
    <lineage>
        <taxon>Eukaryota</taxon>
        <taxon>Viridiplantae</taxon>
        <taxon>Streptophyta</taxon>
        <taxon>Embryophyta</taxon>
        <taxon>Tracheophyta</taxon>
        <taxon>Spermatophyta</taxon>
        <taxon>Magnoliopsida</taxon>
        <taxon>eudicotyledons</taxon>
        <taxon>Gunneridae</taxon>
        <taxon>Pentapetalae</taxon>
        <taxon>asterids</taxon>
        <taxon>campanulids</taxon>
        <taxon>Asterales</taxon>
        <taxon>Asteraceae</taxon>
        <taxon>Asteroideae</taxon>
        <taxon>Anthemideae</taxon>
        <taxon>Artemisiinae</taxon>
        <taxon>Artemisia</taxon>
    </lineage>
</organism>
<keyword evidence="1" id="KW-0472">Membrane</keyword>
<proteinExistence type="predicted"/>
<dbReference type="Gene3D" id="3.40.50.150">
    <property type="entry name" value="Vaccinia Virus protein VP39"/>
    <property type="match status" value="1"/>
</dbReference>
<dbReference type="InterPro" id="IPR010719">
    <property type="entry name" value="MnmM_MeTrfase"/>
</dbReference>
<reference evidence="2 3" key="1">
    <citation type="journal article" date="2018" name="Mol. Plant">
        <title>The genome of Artemisia annua provides insight into the evolution of Asteraceae family and artemisinin biosynthesis.</title>
        <authorList>
            <person name="Shen Q."/>
            <person name="Zhang L."/>
            <person name="Liao Z."/>
            <person name="Wang S."/>
            <person name="Yan T."/>
            <person name="Shi P."/>
            <person name="Liu M."/>
            <person name="Fu X."/>
            <person name="Pan Q."/>
            <person name="Wang Y."/>
            <person name="Lv Z."/>
            <person name="Lu X."/>
            <person name="Zhang F."/>
            <person name="Jiang W."/>
            <person name="Ma Y."/>
            <person name="Chen M."/>
            <person name="Hao X."/>
            <person name="Li L."/>
            <person name="Tang Y."/>
            <person name="Lv G."/>
            <person name="Zhou Y."/>
            <person name="Sun X."/>
            <person name="Brodelius P.E."/>
            <person name="Rose J.K.C."/>
            <person name="Tang K."/>
        </authorList>
    </citation>
    <scope>NUCLEOTIDE SEQUENCE [LARGE SCALE GENOMIC DNA]</scope>
    <source>
        <strain evidence="3">cv. Huhao1</strain>
        <tissue evidence="2">Leaf</tissue>
    </source>
</reference>
<evidence type="ECO:0000313" key="3">
    <source>
        <dbReference type="Proteomes" id="UP000245207"/>
    </source>
</evidence>
<feature type="transmembrane region" description="Helical" evidence="1">
    <location>
        <begin position="202"/>
        <end position="223"/>
    </location>
</feature>
<keyword evidence="2" id="KW-0489">Methyltransferase</keyword>
<dbReference type="EMBL" id="PKPP01009411">
    <property type="protein sequence ID" value="PWA48322.1"/>
    <property type="molecule type" value="Genomic_DNA"/>
</dbReference>
<name>A0A2U1LH77_ARTAN</name>
<evidence type="ECO:0000256" key="1">
    <source>
        <dbReference type="SAM" id="Phobius"/>
    </source>
</evidence>
<evidence type="ECO:0000313" key="2">
    <source>
        <dbReference type="EMBL" id="PWA48322.1"/>
    </source>
</evidence>
<dbReference type="PANTHER" id="PTHR35276">
    <property type="entry name" value="S-ADENOSYL-L-METHIONINE-DEPENDENT METHYLTRANSFERASES SUPERFAMILY PROTEIN"/>
    <property type="match status" value="1"/>
</dbReference>
<dbReference type="GO" id="GO:0008168">
    <property type="term" value="F:methyltransferase activity"/>
    <property type="evidence" value="ECO:0007669"/>
    <property type="project" value="UniProtKB-KW"/>
</dbReference>
<dbReference type="GO" id="GO:0032259">
    <property type="term" value="P:methylation"/>
    <property type="evidence" value="ECO:0007669"/>
    <property type="project" value="UniProtKB-KW"/>
</dbReference>
<dbReference type="SUPFAM" id="SSF53335">
    <property type="entry name" value="S-adenosyl-L-methionine-dependent methyltransferases"/>
    <property type="match status" value="1"/>
</dbReference>
<gene>
    <name evidence="2" type="ORF">CTI12_AA492310</name>
</gene>
<dbReference type="AlphaFoldDB" id="A0A2U1LH77"/>
<comment type="caution">
    <text evidence="2">The sequence shown here is derived from an EMBL/GenBank/DDBJ whole genome shotgun (WGS) entry which is preliminary data.</text>
</comment>
<keyword evidence="1" id="KW-1133">Transmembrane helix</keyword>
<dbReference type="Pfam" id="PF06962">
    <property type="entry name" value="rRNA_methylase"/>
    <property type="match status" value="1"/>
</dbReference>
<dbReference type="InterPro" id="IPR029063">
    <property type="entry name" value="SAM-dependent_MTases_sf"/>
</dbReference>
<keyword evidence="3" id="KW-1185">Reference proteome</keyword>
<dbReference type="OrthoDB" id="2984at2759"/>
<accession>A0A2U1LH77</accession>
<keyword evidence="1" id="KW-0812">Transmembrane</keyword>
<dbReference type="STRING" id="35608.A0A2U1LH77"/>
<dbReference type="PANTHER" id="PTHR35276:SF1">
    <property type="entry name" value="TRNA (MNM(5)S(2)U34)-METHYLTRANSFERASE, CHLOROPLASTIC"/>
    <property type="match status" value="1"/>
</dbReference>
<sequence length="261" mass="28424">MTDYIFGKKKATEVAHSIWKHVVKKGDAVVDATCGNGYDTLAMLNMVADESCNGRVYSLDIQESALQNTASLLDGLPDPDKKEMVKLIATCHSKMEEVIPRDVKVRLVAFNLGYLPGGDKTLITKSDTTRLAMEAASRIVASGGLISMLVYVGHAGGMEEYDTVEGFASQLSVNDWICCKLQMLNRPLAPILVLLCKRLVCWSNFVVAAIVWIVGDGLVVCVFRSVEADGVRPVTVATIARAPTFLTNFSEPRLYKMETAG</sequence>
<keyword evidence="2" id="KW-0808">Transferase</keyword>
<dbReference type="Proteomes" id="UP000245207">
    <property type="component" value="Unassembled WGS sequence"/>
</dbReference>